<evidence type="ECO:0000313" key="4">
    <source>
        <dbReference type="EMBL" id="PPR08260.1"/>
    </source>
</evidence>
<feature type="transmembrane region" description="Helical" evidence="2">
    <location>
        <begin position="58"/>
        <end position="79"/>
    </location>
</feature>
<organism evidence="4 5">
    <name type="scientific">Panaeolus cyanescens</name>
    <dbReference type="NCBI Taxonomy" id="181874"/>
    <lineage>
        <taxon>Eukaryota</taxon>
        <taxon>Fungi</taxon>
        <taxon>Dikarya</taxon>
        <taxon>Basidiomycota</taxon>
        <taxon>Agaricomycotina</taxon>
        <taxon>Agaricomycetes</taxon>
        <taxon>Agaricomycetidae</taxon>
        <taxon>Agaricales</taxon>
        <taxon>Agaricineae</taxon>
        <taxon>Galeropsidaceae</taxon>
        <taxon>Panaeolus</taxon>
    </lineage>
</organism>
<keyword evidence="5" id="KW-1185">Reference proteome</keyword>
<dbReference type="EMBL" id="NHTK01000052">
    <property type="protein sequence ID" value="PPR08260.1"/>
    <property type="molecule type" value="Genomic_DNA"/>
</dbReference>
<reference evidence="4 5" key="1">
    <citation type="journal article" date="2018" name="Evol. Lett.">
        <title>Horizontal gene cluster transfer increased hallucinogenic mushroom diversity.</title>
        <authorList>
            <person name="Reynolds H.T."/>
            <person name="Vijayakumar V."/>
            <person name="Gluck-Thaler E."/>
            <person name="Korotkin H.B."/>
            <person name="Matheny P.B."/>
            <person name="Slot J.C."/>
        </authorList>
    </citation>
    <scope>NUCLEOTIDE SEQUENCE [LARGE SCALE GENOMIC DNA]</scope>
    <source>
        <strain evidence="4 5">2629</strain>
    </source>
</reference>
<evidence type="ECO:0000313" key="5">
    <source>
        <dbReference type="Proteomes" id="UP000284842"/>
    </source>
</evidence>
<feature type="transmembrane region" description="Helical" evidence="2">
    <location>
        <begin position="85"/>
        <end position="106"/>
    </location>
</feature>
<evidence type="ECO:0000256" key="1">
    <source>
        <dbReference type="SAM" id="MobiDB-lite"/>
    </source>
</evidence>
<evidence type="ECO:0000259" key="3">
    <source>
        <dbReference type="Pfam" id="PF10337"/>
    </source>
</evidence>
<dbReference type="InParanoid" id="A0A409YZ11"/>
<feature type="transmembrane region" description="Helical" evidence="2">
    <location>
        <begin position="175"/>
        <end position="194"/>
    </location>
</feature>
<dbReference type="Pfam" id="PF10337">
    <property type="entry name" value="ArAE_2_N"/>
    <property type="match status" value="1"/>
</dbReference>
<feature type="transmembrane region" description="Helical" evidence="2">
    <location>
        <begin position="233"/>
        <end position="252"/>
    </location>
</feature>
<feature type="transmembrane region" description="Helical" evidence="2">
    <location>
        <begin position="201"/>
        <end position="221"/>
    </location>
</feature>
<dbReference type="STRING" id="181874.A0A409YZ11"/>
<dbReference type="PANTHER" id="PTHR37994:SF3">
    <property type="entry name" value="ER TRANSPORTER 6TM N-TERMINAL DOMAIN-CONTAINING PROTEIN"/>
    <property type="match status" value="1"/>
</dbReference>
<keyword evidence="2" id="KW-1133">Transmembrane helix</keyword>
<feature type="domain" description="Putative ER transporter 6TM N-terminal" evidence="3">
    <location>
        <begin position="56"/>
        <end position="381"/>
    </location>
</feature>
<protein>
    <recommendedName>
        <fullName evidence="3">Putative ER transporter 6TM N-terminal domain-containing protein</fullName>
    </recommendedName>
</protein>
<feature type="region of interest" description="Disordered" evidence="1">
    <location>
        <begin position="1"/>
        <end position="21"/>
    </location>
</feature>
<dbReference type="InterPro" id="IPR018823">
    <property type="entry name" value="ArAE_2_N"/>
</dbReference>
<feature type="transmembrane region" description="Helical" evidence="2">
    <location>
        <begin position="113"/>
        <end position="133"/>
    </location>
</feature>
<dbReference type="Proteomes" id="UP000284842">
    <property type="component" value="Unassembled WGS sequence"/>
</dbReference>
<keyword evidence="2" id="KW-0472">Membrane</keyword>
<sequence length="428" mass="46762">MTSKLDAQSSQNVSSSNFARLSPSNTLSDTTLIADKPVSPPKSYLQKLLLQPRRVYKTWIRCTVVFGVSMILLVARIPSEFMGQAAFFAAILAIMLPPSFAISVFIMANMTLLVGMLLGWAWGSAAMASALAVRSSSRLAQQQQTLQTLLDPSSSKSLSDQTQFHMFSGIFLDPWSSAVHGVFLFIGAFAFGAMRAYVPRMALLSIFGTIVVDVIATMGPLIPSAEYTVVKAFFIPTVFYIAAAVASLIFIFPESLSHIWLTSLQNNFIAPVQELLTLLNQSFNTVPLDHTKWQKVADDGNEIRGRLIDGTESLLGQITLIDLDVSVGRLGPEELKKICGELKGFLFRAASLHSFHTFVNDKNKTDQETKSLYHNVAFSGTSHNLLQHTKSISAASHHAYMNGYGDGDEIPLRALNTPTGGFQNLATE</sequence>
<name>A0A409YZ11_9AGAR</name>
<proteinExistence type="predicted"/>
<dbReference type="OrthoDB" id="2274698at2759"/>
<keyword evidence="2" id="KW-0812">Transmembrane</keyword>
<gene>
    <name evidence="4" type="ORF">CVT24_001172</name>
</gene>
<accession>A0A409YZ11</accession>
<dbReference type="PANTHER" id="PTHR37994">
    <property type="entry name" value="ARAE_2_N DOMAIN-CONTAINING PROTEIN-RELATED"/>
    <property type="match status" value="1"/>
</dbReference>
<dbReference type="AlphaFoldDB" id="A0A409YZ11"/>
<evidence type="ECO:0000256" key="2">
    <source>
        <dbReference type="SAM" id="Phobius"/>
    </source>
</evidence>
<comment type="caution">
    <text evidence="4">The sequence shown here is derived from an EMBL/GenBank/DDBJ whole genome shotgun (WGS) entry which is preliminary data.</text>
</comment>